<dbReference type="Pfam" id="PF14498">
    <property type="entry name" value="Glyco_hyd_65N_2"/>
    <property type="match status" value="2"/>
</dbReference>
<dbReference type="InterPro" id="IPR016518">
    <property type="entry name" value="Alpha-L-fucosidase"/>
</dbReference>
<reference evidence="5 6" key="1">
    <citation type="submission" date="2019-04" db="EMBL/GenBank/DDBJ databases">
        <title>Streptomyces oryziradicis sp. nov., a novel actinomycete isolated from rhizosphere soil of rice (Oryza sativa L.).</title>
        <authorList>
            <person name="Li C."/>
        </authorList>
    </citation>
    <scope>NUCLEOTIDE SEQUENCE [LARGE SCALE GENOMIC DNA]</scope>
    <source>
        <strain evidence="5 6">NEAU-C40</strain>
    </source>
</reference>
<dbReference type="InterPro" id="IPR012341">
    <property type="entry name" value="6hp_glycosidase-like_sf"/>
</dbReference>
<dbReference type="RefSeq" id="WP_136724358.1">
    <property type="nucleotide sequence ID" value="NZ_SUMC01000011.1"/>
</dbReference>
<dbReference type="InterPro" id="IPR006311">
    <property type="entry name" value="TAT_signal"/>
</dbReference>
<dbReference type="GO" id="GO:0004560">
    <property type="term" value="F:alpha-L-fucosidase activity"/>
    <property type="evidence" value="ECO:0007669"/>
    <property type="project" value="InterPro"/>
</dbReference>
<dbReference type="Proteomes" id="UP000305778">
    <property type="component" value="Unassembled WGS sequence"/>
</dbReference>
<feature type="domain" description="Glycosyl hydrolase family 95 N-terminal" evidence="2">
    <location>
        <begin position="132"/>
        <end position="273"/>
    </location>
</feature>
<evidence type="ECO:0000313" key="6">
    <source>
        <dbReference type="Proteomes" id="UP000305778"/>
    </source>
</evidence>
<dbReference type="InterPro" id="IPR054363">
    <property type="entry name" value="GH95_cat"/>
</dbReference>
<evidence type="ECO:0000256" key="1">
    <source>
        <dbReference type="SAM" id="SignalP"/>
    </source>
</evidence>
<comment type="caution">
    <text evidence="5">The sequence shown here is derived from an EMBL/GenBank/DDBJ whole genome shotgun (WGS) entry which is preliminary data.</text>
</comment>
<dbReference type="InterPro" id="IPR027414">
    <property type="entry name" value="GH95_N_dom"/>
</dbReference>
<dbReference type="PANTHER" id="PTHR31084">
    <property type="entry name" value="ALPHA-L-FUCOSIDASE 2"/>
    <property type="match status" value="1"/>
</dbReference>
<feature type="domain" description="Alpha fucosidase A-like C-terminal" evidence="3">
    <location>
        <begin position="728"/>
        <end position="787"/>
    </location>
</feature>
<dbReference type="AlphaFoldDB" id="A0A4U0SLZ5"/>
<sequence length="805" mass="87327">MSSRQPARPQSPSRRNFLALTGAGAAGSLAAFAGLPAFTAAAAEPDRPATDPRVDDSTAVCLWYTAPAAADNMIQQGLPIGNGRLGALVSGDPANEAIYITDATLWSGGGRNDVLSSDGQFPYDPVTFGSLTQLAHLTVEIPGHTLDSVTGYRRTLDLSNGLVTASYTQKGVTYRREVYASHPDDVVVVRFSQSGGGTYTGRITLAGTHGENNVANTSDATASFGATFDNGLRYGAAITAVSRTGQVEANAAGVDFTGCADLTVIFSGGTDYSPDFSRGYRDPSVDPQALAREKVSAAARHAPDSLRNTHIADYRRLFDAMTLSLGTSTKQQRQLDTWTRLQARAQDGAAPDPELEASYLQFGRYLMICGSRDSLPMGLQASWIDTNSPGWMGDYHTDINIQMNYWMPDRTGLPGCFDALTDYCLAQLPSWSDNTVRLFNDPRNRFRNSSGKVAGWTIGISTNIYGGSGWQWHPAGSAWLVNTIFEHYEYTQDTRLLARIYPLLKGACEFWEARLVTVTVTDPVTGQPREVLVDDKDWSPEHGPQDAMGITYAQELVWALFTNFHTASATLGKDSAYRRVIDGLRDRLYLPQVSPTTGWLEEWMTPDNLGEVQHRHLSPLIGFFPGDRISLESSPADLITGVRNLLVARGTAPYGWANAWRALCWARFKDGEKAYQMILTNLRPSTGSTGGSALNLFDIWPLDSTSSIFQIEANFGTPSAVVDMLLYSRPGRIELLPALPDAWAEHGQITGVGARGGFTVDLSWGNGKAREAVIRSVGGRTTEVAAGGVTRTVRLGRGESVTLRW</sequence>
<dbReference type="InterPro" id="IPR049053">
    <property type="entry name" value="AFCA-like_C"/>
</dbReference>
<dbReference type="Pfam" id="PF21307">
    <property type="entry name" value="Glyco_hydro_95_C"/>
    <property type="match status" value="1"/>
</dbReference>
<dbReference type="Gene3D" id="1.50.10.10">
    <property type="match status" value="1"/>
</dbReference>
<dbReference type="EMBL" id="SUMC01000011">
    <property type="protein sequence ID" value="TKA10914.1"/>
    <property type="molecule type" value="Genomic_DNA"/>
</dbReference>
<gene>
    <name evidence="5" type="ORF">FCI23_14935</name>
</gene>
<dbReference type="GO" id="GO:0005975">
    <property type="term" value="P:carbohydrate metabolic process"/>
    <property type="evidence" value="ECO:0007669"/>
    <property type="project" value="InterPro"/>
</dbReference>
<feature type="chain" id="PRO_5038469881" evidence="1">
    <location>
        <begin position="34"/>
        <end position="805"/>
    </location>
</feature>
<proteinExistence type="predicted"/>
<feature type="signal peptide" evidence="1">
    <location>
        <begin position="1"/>
        <end position="33"/>
    </location>
</feature>
<protein>
    <submittedName>
        <fullName evidence="5">Glycoside hydrolase family 95 protein</fullName>
    </submittedName>
</protein>
<keyword evidence="6" id="KW-1185">Reference proteome</keyword>
<dbReference type="PROSITE" id="PS51318">
    <property type="entry name" value="TAT"/>
    <property type="match status" value="1"/>
</dbReference>
<feature type="domain" description="Glycosyl hydrolase family 95 catalytic" evidence="4">
    <location>
        <begin position="304"/>
        <end position="725"/>
    </location>
</feature>
<dbReference type="OrthoDB" id="9802600at2"/>
<accession>A0A4U0SLZ5</accession>
<feature type="domain" description="Glycosyl hydrolase family 95 N-terminal" evidence="2">
    <location>
        <begin position="62"/>
        <end position="112"/>
    </location>
</feature>
<dbReference type="InterPro" id="IPR008928">
    <property type="entry name" value="6-hairpin_glycosidase_sf"/>
</dbReference>
<name>A0A4U0SLZ5_9ACTN</name>
<evidence type="ECO:0000259" key="2">
    <source>
        <dbReference type="Pfam" id="PF14498"/>
    </source>
</evidence>
<dbReference type="PANTHER" id="PTHR31084:SF3">
    <property type="entry name" value="ALPHA-FUCOSIDASE A"/>
    <property type="match status" value="1"/>
</dbReference>
<keyword evidence="5" id="KW-0378">Hydrolase</keyword>
<evidence type="ECO:0000259" key="3">
    <source>
        <dbReference type="Pfam" id="PF21307"/>
    </source>
</evidence>
<dbReference type="Pfam" id="PF22124">
    <property type="entry name" value="Glyco_hydro_95_cat"/>
    <property type="match status" value="1"/>
</dbReference>
<evidence type="ECO:0000259" key="4">
    <source>
        <dbReference type="Pfam" id="PF22124"/>
    </source>
</evidence>
<keyword evidence="1" id="KW-0732">Signal</keyword>
<organism evidence="5 6">
    <name type="scientific">Actinacidiphila oryziradicis</name>
    <dbReference type="NCBI Taxonomy" id="2571141"/>
    <lineage>
        <taxon>Bacteria</taxon>
        <taxon>Bacillati</taxon>
        <taxon>Actinomycetota</taxon>
        <taxon>Actinomycetes</taxon>
        <taxon>Kitasatosporales</taxon>
        <taxon>Streptomycetaceae</taxon>
        <taxon>Actinacidiphila</taxon>
    </lineage>
</organism>
<evidence type="ECO:0000313" key="5">
    <source>
        <dbReference type="EMBL" id="TKA10914.1"/>
    </source>
</evidence>
<dbReference type="SUPFAM" id="SSF48208">
    <property type="entry name" value="Six-hairpin glycosidases"/>
    <property type="match status" value="1"/>
</dbReference>
<dbReference type="PIRSF" id="PIRSF007663">
    <property type="entry name" value="UCP007663"/>
    <property type="match status" value="1"/>
</dbReference>